<evidence type="ECO:0000256" key="2">
    <source>
        <dbReference type="ARBA" id="ARBA00022723"/>
    </source>
</evidence>
<reference evidence="6 7" key="1">
    <citation type="submission" date="2018-09" db="EMBL/GenBank/DDBJ databases">
        <title>Streptomyces sp. nov. DS1-2, an endophytic actinomycete isolated from roots of Dendrobium scabrilingue.</title>
        <authorList>
            <person name="Kuncharoen N."/>
            <person name="Kudo T."/>
            <person name="Ohkuma M."/>
            <person name="Yuki M."/>
            <person name="Tanasupawat S."/>
        </authorList>
    </citation>
    <scope>NUCLEOTIDE SEQUENCE [LARGE SCALE GENOMIC DNA]</scope>
    <source>
        <strain evidence="4 7">AZ1-7</strain>
        <strain evidence="5 6">DS1-2</strain>
    </source>
</reference>
<evidence type="ECO:0000313" key="7">
    <source>
        <dbReference type="Proteomes" id="UP000275024"/>
    </source>
</evidence>
<dbReference type="EMBL" id="RBDX01000052">
    <property type="protein sequence ID" value="RKN03377.1"/>
    <property type="molecule type" value="Genomic_DNA"/>
</dbReference>
<dbReference type="InterPro" id="IPR027806">
    <property type="entry name" value="HARBI1_dom"/>
</dbReference>
<evidence type="ECO:0000256" key="1">
    <source>
        <dbReference type="ARBA" id="ARBA00001968"/>
    </source>
</evidence>
<comment type="caution">
    <text evidence="4">The sequence shown here is derived from an EMBL/GenBank/DDBJ whole genome shotgun (WGS) entry which is preliminary data.</text>
</comment>
<evidence type="ECO:0000313" key="4">
    <source>
        <dbReference type="EMBL" id="RKN03377.1"/>
    </source>
</evidence>
<dbReference type="Proteomes" id="UP000268652">
    <property type="component" value="Unassembled WGS sequence"/>
</dbReference>
<proteinExistence type="predicted"/>
<dbReference type="GO" id="GO:0046872">
    <property type="term" value="F:metal ion binding"/>
    <property type="evidence" value="ECO:0007669"/>
    <property type="project" value="UniProtKB-KW"/>
</dbReference>
<keyword evidence="6" id="KW-1185">Reference proteome</keyword>
<dbReference type="Proteomes" id="UP000275024">
    <property type="component" value="Unassembled WGS sequence"/>
</dbReference>
<dbReference type="AlphaFoldDB" id="A0A3A9WBJ8"/>
<keyword evidence="2" id="KW-0479">Metal-binding</keyword>
<gene>
    <name evidence="5" type="ORF">D7318_31610</name>
    <name evidence="4" type="ORF">D7319_31740</name>
</gene>
<feature type="domain" description="DDE Tnp4" evidence="3">
    <location>
        <begin position="2"/>
        <end position="112"/>
    </location>
</feature>
<sequence>MWTSPVEPGSARDLTAARLHALPALYRAARDGLPTLTDMGYIGSGIGIRTPVKRHPGNQLAEEHLAYIAVQTALRAIGERGNSLLKTTFKALRRVTLNPSRIGDITAAALVILQWKEGRTT</sequence>
<accession>A0A3A9WBJ8</accession>
<protein>
    <recommendedName>
        <fullName evidence="3">DDE Tnp4 domain-containing protein</fullName>
    </recommendedName>
</protein>
<evidence type="ECO:0000259" key="3">
    <source>
        <dbReference type="Pfam" id="PF13359"/>
    </source>
</evidence>
<name>A0A3A9WBJ8_9ACTN</name>
<organism evidence="4 7">
    <name type="scientific">Streptomyces radicis</name>
    <dbReference type="NCBI Taxonomy" id="1750517"/>
    <lineage>
        <taxon>Bacteria</taxon>
        <taxon>Bacillati</taxon>
        <taxon>Actinomycetota</taxon>
        <taxon>Actinomycetes</taxon>
        <taxon>Kitasatosporales</taxon>
        <taxon>Streptomycetaceae</taxon>
        <taxon>Streptomyces</taxon>
    </lineage>
</organism>
<comment type="cofactor">
    <cofactor evidence="1">
        <name>a divalent metal cation</name>
        <dbReference type="ChEBI" id="CHEBI:60240"/>
    </cofactor>
</comment>
<dbReference type="Pfam" id="PF13359">
    <property type="entry name" value="DDE_Tnp_4"/>
    <property type="match status" value="1"/>
</dbReference>
<dbReference type="EMBL" id="RBDY01000051">
    <property type="protein sequence ID" value="RKN13234.1"/>
    <property type="molecule type" value="Genomic_DNA"/>
</dbReference>
<evidence type="ECO:0000313" key="5">
    <source>
        <dbReference type="EMBL" id="RKN13234.1"/>
    </source>
</evidence>
<evidence type="ECO:0000313" key="6">
    <source>
        <dbReference type="Proteomes" id="UP000268652"/>
    </source>
</evidence>
<dbReference type="OrthoDB" id="3699454at2"/>